<gene>
    <name evidence="2" type="ORF">GCM10022392_15660</name>
</gene>
<proteinExistence type="predicted"/>
<sequence>MLYQGNDMKKKIRFDPVWTMVLSVIGTLIATNFIGDKHARNVLAGAVLFGCLLLFCGSLVRRLEAE</sequence>
<accession>A0ABP7WQ21</accession>
<feature type="transmembrane region" description="Helical" evidence="1">
    <location>
        <begin position="12"/>
        <end position="35"/>
    </location>
</feature>
<comment type="caution">
    <text evidence="2">The sequence shown here is derived from an EMBL/GenBank/DDBJ whole genome shotgun (WGS) entry which is preliminary data.</text>
</comment>
<name>A0ABP7WQ21_9SPHI</name>
<evidence type="ECO:0000313" key="3">
    <source>
        <dbReference type="Proteomes" id="UP001500841"/>
    </source>
</evidence>
<feature type="transmembrane region" description="Helical" evidence="1">
    <location>
        <begin position="41"/>
        <end position="60"/>
    </location>
</feature>
<keyword evidence="1" id="KW-0472">Membrane</keyword>
<evidence type="ECO:0000313" key="2">
    <source>
        <dbReference type="EMBL" id="GAA4093962.1"/>
    </source>
</evidence>
<evidence type="ECO:0000256" key="1">
    <source>
        <dbReference type="SAM" id="Phobius"/>
    </source>
</evidence>
<keyword evidence="3" id="KW-1185">Reference proteome</keyword>
<organism evidence="2 3">
    <name type="scientific">Mucilaginibacter panaciglaebae</name>
    <dbReference type="NCBI Taxonomy" id="502331"/>
    <lineage>
        <taxon>Bacteria</taxon>
        <taxon>Pseudomonadati</taxon>
        <taxon>Bacteroidota</taxon>
        <taxon>Sphingobacteriia</taxon>
        <taxon>Sphingobacteriales</taxon>
        <taxon>Sphingobacteriaceae</taxon>
        <taxon>Mucilaginibacter</taxon>
    </lineage>
</organism>
<reference evidence="3" key="1">
    <citation type="journal article" date="2019" name="Int. J. Syst. Evol. Microbiol.">
        <title>The Global Catalogue of Microorganisms (GCM) 10K type strain sequencing project: providing services to taxonomists for standard genome sequencing and annotation.</title>
        <authorList>
            <consortium name="The Broad Institute Genomics Platform"/>
            <consortium name="The Broad Institute Genome Sequencing Center for Infectious Disease"/>
            <person name="Wu L."/>
            <person name="Ma J."/>
        </authorList>
    </citation>
    <scope>NUCLEOTIDE SEQUENCE [LARGE SCALE GENOMIC DNA]</scope>
    <source>
        <strain evidence="3">JCM 17085</strain>
    </source>
</reference>
<dbReference type="Proteomes" id="UP001500841">
    <property type="component" value="Unassembled WGS sequence"/>
</dbReference>
<protein>
    <submittedName>
        <fullName evidence="2">Uncharacterized protein</fullName>
    </submittedName>
</protein>
<dbReference type="EMBL" id="BAABCV010000005">
    <property type="protein sequence ID" value="GAA4093962.1"/>
    <property type="molecule type" value="Genomic_DNA"/>
</dbReference>
<keyword evidence="1" id="KW-1133">Transmembrane helix</keyword>
<keyword evidence="1" id="KW-0812">Transmembrane</keyword>